<evidence type="ECO:0000256" key="7">
    <source>
        <dbReference type="RuleBase" id="RU363032"/>
    </source>
</evidence>
<evidence type="ECO:0000259" key="9">
    <source>
        <dbReference type="PROSITE" id="PS50928"/>
    </source>
</evidence>
<dbReference type="SUPFAM" id="SSF161098">
    <property type="entry name" value="MetI-like"/>
    <property type="match status" value="1"/>
</dbReference>
<proteinExistence type="inferred from homology"/>
<keyword evidence="3" id="KW-1003">Cell membrane</keyword>
<feature type="transmembrane region" description="Helical" evidence="7">
    <location>
        <begin position="169"/>
        <end position="188"/>
    </location>
</feature>
<dbReference type="InterPro" id="IPR000515">
    <property type="entry name" value="MetI-like"/>
</dbReference>
<keyword evidence="6 7" id="KW-0472">Membrane</keyword>
<comment type="similarity">
    <text evidence="7">Belongs to the binding-protein-dependent transport system permease family.</text>
</comment>
<dbReference type="RefSeq" id="WP_416345687.1">
    <property type="nucleotide sequence ID" value="NZ_JALQCY010000007.1"/>
</dbReference>
<dbReference type="InterPro" id="IPR035906">
    <property type="entry name" value="MetI-like_sf"/>
</dbReference>
<evidence type="ECO:0000256" key="8">
    <source>
        <dbReference type="SAM" id="MobiDB-lite"/>
    </source>
</evidence>
<dbReference type="Gene3D" id="1.10.3720.10">
    <property type="entry name" value="MetI-like"/>
    <property type="match status" value="1"/>
</dbReference>
<evidence type="ECO:0000256" key="2">
    <source>
        <dbReference type="ARBA" id="ARBA00022448"/>
    </source>
</evidence>
<feature type="transmembrane region" description="Helical" evidence="7">
    <location>
        <begin position="285"/>
        <end position="304"/>
    </location>
</feature>
<dbReference type="CDD" id="cd06261">
    <property type="entry name" value="TM_PBP2"/>
    <property type="match status" value="1"/>
</dbReference>
<protein>
    <submittedName>
        <fullName evidence="10">ABC transporter permease</fullName>
    </submittedName>
</protein>
<feature type="transmembrane region" description="Helical" evidence="7">
    <location>
        <begin position="44"/>
        <end position="66"/>
    </location>
</feature>
<dbReference type="PANTHER" id="PTHR43386:SF1">
    <property type="entry name" value="D,D-DIPEPTIDE TRANSPORT SYSTEM PERMEASE PROTEIN DDPC-RELATED"/>
    <property type="match status" value="1"/>
</dbReference>
<keyword evidence="4 7" id="KW-0812">Transmembrane</keyword>
<dbReference type="PROSITE" id="PS50928">
    <property type="entry name" value="ABC_TM1"/>
    <property type="match status" value="1"/>
</dbReference>
<comment type="subcellular location">
    <subcellularLocation>
        <location evidence="1 7">Cell membrane</location>
        <topology evidence="1 7">Multi-pass membrane protein</topology>
    </subcellularLocation>
</comment>
<keyword evidence="2 7" id="KW-0813">Transport</keyword>
<evidence type="ECO:0000256" key="5">
    <source>
        <dbReference type="ARBA" id="ARBA00022989"/>
    </source>
</evidence>
<organism evidence="10 11">
    <name type="scientific">Isoptericola peretonis</name>
    <dbReference type="NCBI Taxonomy" id="2918523"/>
    <lineage>
        <taxon>Bacteria</taxon>
        <taxon>Bacillati</taxon>
        <taxon>Actinomycetota</taxon>
        <taxon>Actinomycetes</taxon>
        <taxon>Micrococcales</taxon>
        <taxon>Promicromonosporaceae</taxon>
        <taxon>Isoptericola</taxon>
    </lineage>
</organism>
<feature type="transmembrane region" description="Helical" evidence="7">
    <location>
        <begin position="142"/>
        <end position="162"/>
    </location>
</feature>
<evidence type="ECO:0000256" key="3">
    <source>
        <dbReference type="ARBA" id="ARBA00022475"/>
    </source>
</evidence>
<gene>
    <name evidence="10" type="ORF">M1843_18980</name>
</gene>
<keyword evidence="11" id="KW-1185">Reference proteome</keyword>
<evidence type="ECO:0000256" key="6">
    <source>
        <dbReference type="ARBA" id="ARBA00023136"/>
    </source>
</evidence>
<accession>A0ABT0J8L8</accession>
<dbReference type="Proteomes" id="UP001651050">
    <property type="component" value="Unassembled WGS sequence"/>
</dbReference>
<evidence type="ECO:0000256" key="4">
    <source>
        <dbReference type="ARBA" id="ARBA00022692"/>
    </source>
</evidence>
<evidence type="ECO:0000256" key="1">
    <source>
        <dbReference type="ARBA" id="ARBA00004651"/>
    </source>
</evidence>
<keyword evidence="5 7" id="KW-1133">Transmembrane helix</keyword>
<dbReference type="PANTHER" id="PTHR43386">
    <property type="entry name" value="OLIGOPEPTIDE TRANSPORT SYSTEM PERMEASE PROTEIN APPC"/>
    <property type="match status" value="1"/>
</dbReference>
<dbReference type="EMBL" id="JALQCY010000007">
    <property type="protein sequence ID" value="MCK9795833.1"/>
    <property type="molecule type" value="Genomic_DNA"/>
</dbReference>
<name>A0ABT0J8L8_9MICO</name>
<evidence type="ECO:0000313" key="10">
    <source>
        <dbReference type="EMBL" id="MCK9795833.1"/>
    </source>
</evidence>
<evidence type="ECO:0000313" key="11">
    <source>
        <dbReference type="Proteomes" id="UP001651050"/>
    </source>
</evidence>
<feature type="region of interest" description="Disordered" evidence="8">
    <location>
        <begin position="327"/>
        <end position="357"/>
    </location>
</feature>
<dbReference type="Pfam" id="PF00528">
    <property type="entry name" value="BPD_transp_1"/>
    <property type="match status" value="1"/>
</dbReference>
<dbReference type="InterPro" id="IPR050366">
    <property type="entry name" value="BP-dependent_transpt_permease"/>
</dbReference>
<feature type="domain" description="ABC transmembrane type-1" evidence="9">
    <location>
        <begin position="103"/>
        <end position="297"/>
    </location>
</feature>
<feature type="compositionally biased region" description="Basic and acidic residues" evidence="8">
    <location>
        <begin position="338"/>
        <end position="357"/>
    </location>
</feature>
<comment type="caution">
    <text evidence="10">The sequence shown here is derived from an EMBL/GenBank/DDBJ whole genome shotgun (WGS) entry which is preliminary data.</text>
</comment>
<reference evidence="10 11" key="1">
    <citation type="submission" date="2022-02" db="EMBL/GenBank/DDBJ databases">
        <title>The car tank lid bacteriome: a reservoir of bacteria with potential in bioremediation of fuel.</title>
        <authorList>
            <person name="Vidal-Verdu A."/>
            <person name="Gomez-Martinez D."/>
            <person name="Latorre-Perez A."/>
            <person name="Pereto J."/>
            <person name="Porcar M."/>
        </authorList>
    </citation>
    <scope>NUCLEOTIDE SEQUENCE [LARGE SCALE GENOMIC DNA]</scope>
    <source>
        <strain evidence="10 11">4D.3</strain>
    </source>
</reference>
<sequence>MTNLSPANEPSIVAEAEAEQVARDRAGRKPLSGWRMLLPTMTPWLAVGLVLVGAITLFGIFGPYLVGDPRQIRDIGLTPPSGDFLLGTTQTGQDVLAQLAYATRGSLQIGILVGVLATALSAFFGIYGAYRGGFADEAFSLLSNVFLVIPGLPLVIVISGFVPRESRGLWTIAVVLAVTSWAASARVLRAQTLSVRNRDYVAASKVSGEKPWRVIVVEILPNLLPVIASQFVFAVIAAILGEAGLSFIGLGASNSATLGTMLFYAQNGFALSLGAWWWFVPPGLVIALFGMGLSLINFSIDEIINPKLKNLRQHRRRARKAARLERELARASRRSRPRAQETDAARDVEAAKEVSAR</sequence>
<feature type="transmembrane region" description="Helical" evidence="7">
    <location>
        <begin position="109"/>
        <end position="130"/>
    </location>
</feature>